<dbReference type="EMBL" id="JAFNEN010000619">
    <property type="protein sequence ID" value="KAG8179551.1"/>
    <property type="molecule type" value="Genomic_DNA"/>
</dbReference>
<reference evidence="2 3" key="1">
    <citation type="journal article" date="2022" name="Nat. Ecol. Evol.">
        <title>A masculinizing supergene underlies an exaggerated male reproductive morph in a spider.</title>
        <authorList>
            <person name="Hendrickx F."/>
            <person name="De Corte Z."/>
            <person name="Sonet G."/>
            <person name="Van Belleghem S.M."/>
            <person name="Kostlbacher S."/>
            <person name="Vangestel C."/>
        </authorList>
    </citation>
    <scope>NUCLEOTIDE SEQUENCE [LARGE SCALE GENOMIC DNA]</scope>
    <source>
        <strain evidence="2">W744_W776</strain>
    </source>
</reference>
<evidence type="ECO:0000256" key="1">
    <source>
        <dbReference type="SAM" id="MobiDB-lite"/>
    </source>
</evidence>
<sequence length="102" mass="11592">MDSIRYSEKGWSYRLNSSSCVQVILWLALSGVETAKRIEVCRFQQATSQVSTLGEIRNTQVVITIDRLRLSRLYALRESQTDTSSEHGKLQIEHSSEISITT</sequence>
<comment type="caution">
    <text evidence="2">The sequence shown here is derived from an EMBL/GenBank/DDBJ whole genome shotgun (WGS) entry which is preliminary data.</text>
</comment>
<feature type="compositionally biased region" description="Basic and acidic residues" evidence="1">
    <location>
        <begin position="84"/>
        <end position="96"/>
    </location>
</feature>
<organism evidence="2 3">
    <name type="scientific">Oedothorax gibbosus</name>
    <dbReference type="NCBI Taxonomy" id="931172"/>
    <lineage>
        <taxon>Eukaryota</taxon>
        <taxon>Metazoa</taxon>
        <taxon>Ecdysozoa</taxon>
        <taxon>Arthropoda</taxon>
        <taxon>Chelicerata</taxon>
        <taxon>Arachnida</taxon>
        <taxon>Araneae</taxon>
        <taxon>Araneomorphae</taxon>
        <taxon>Entelegynae</taxon>
        <taxon>Araneoidea</taxon>
        <taxon>Linyphiidae</taxon>
        <taxon>Erigoninae</taxon>
        <taxon>Oedothorax</taxon>
    </lineage>
</organism>
<evidence type="ECO:0000313" key="3">
    <source>
        <dbReference type="Proteomes" id="UP000827092"/>
    </source>
</evidence>
<dbReference type="Proteomes" id="UP000827092">
    <property type="component" value="Unassembled WGS sequence"/>
</dbReference>
<gene>
    <name evidence="2" type="ORF">JTE90_016121</name>
</gene>
<evidence type="ECO:0000313" key="2">
    <source>
        <dbReference type="EMBL" id="KAG8179551.1"/>
    </source>
</evidence>
<keyword evidence="3" id="KW-1185">Reference proteome</keyword>
<feature type="region of interest" description="Disordered" evidence="1">
    <location>
        <begin position="80"/>
        <end position="102"/>
    </location>
</feature>
<protein>
    <submittedName>
        <fullName evidence="2">Uncharacterized protein</fullName>
    </submittedName>
</protein>
<accession>A0AAV6U7A0</accession>
<dbReference type="AlphaFoldDB" id="A0AAV6U7A0"/>
<proteinExistence type="predicted"/>
<name>A0AAV6U7A0_9ARAC</name>